<evidence type="ECO:0000313" key="2">
    <source>
        <dbReference type="EMBL" id="SVC60143.1"/>
    </source>
</evidence>
<dbReference type="InterPro" id="IPR029903">
    <property type="entry name" value="RmlD-like-bd"/>
</dbReference>
<dbReference type="Pfam" id="PF04321">
    <property type="entry name" value="RmlD_sub_bind"/>
    <property type="match status" value="1"/>
</dbReference>
<dbReference type="PANTHER" id="PTHR10491:SF4">
    <property type="entry name" value="METHIONINE ADENOSYLTRANSFERASE 2 SUBUNIT BETA"/>
    <property type="match status" value="1"/>
</dbReference>
<sequence>MGAGGQLGKSIQSNFSDSIDLIKLSKNKLSISNKKALGAAIKQYHPEIVINAAAYTNVDGAERDRNEANVVNNLSLNFLVELSNSYNFTL</sequence>
<feature type="domain" description="RmlD-like substrate binding" evidence="1">
    <location>
        <begin position="1"/>
        <end position="90"/>
    </location>
</feature>
<protein>
    <recommendedName>
        <fullName evidence="1">RmlD-like substrate binding domain-containing protein</fullName>
    </recommendedName>
</protein>
<name>A0A382NFY5_9ZZZZ</name>
<evidence type="ECO:0000259" key="1">
    <source>
        <dbReference type="Pfam" id="PF04321"/>
    </source>
</evidence>
<dbReference type="InterPro" id="IPR005913">
    <property type="entry name" value="dTDP_dehydrorham_reduct"/>
</dbReference>
<accession>A0A382NFY5</accession>
<dbReference type="SUPFAM" id="SSF51735">
    <property type="entry name" value="NAD(P)-binding Rossmann-fold domains"/>
    <property type="match status" value="1"/>
</dbReference>
<dbReference type="AlphaFoldDB" id="A0A382NFY5"/>
<reference evidence="2" key="1">
    <citation type="submission" date="2018-05" db="EMBL/GenBank/DDBJ databases">
        <authorList>
            <person name="Lanie J.A."/>
            <person name="Ng W.-L."/>
            <person name="Kazmierczak K.M."/>
            <person name="Andrzejewski T.M."/>
            <person name="Davidsen T.M."/>
            <person name="Wayne K.J."/>
            <person name="Tettelin H."/>
            <person name="Glass J.I."/>
            <person name="Rusch D."/>
            <person name="Podicherti R."/>
            <person name="Tsui H.-C.T."/>
            <person name="Winkler M.E."/>
        </authorList>
    </citation>
    <scope>NUCLEOTIDE SEQUENCE</scope>
</reference>
<organism evidence="2">
    <name type="scientific">marine metagenome</name>
    <dbReference type="NCBI Taxonomy" id="408172"/>
    <lineage>
        <taxon>unclassified sequences</taxon>
        <taxon>metagenomes</taxon>
        <taxon>ecological metagenomes</taxon>
    </lineage>
</organism>
<dbReference type="Gene3D" id="3.40.50.720">
    <property type="entry name" value="NAD(P)-binding Rossmann-like Domain"/>
    <property type="match status" value="1"/>
</dbReference>
<gene>
    <name evidence="2" type="ORF">METZ01_LOCUS312997</name>
</gene>
<proteinExistence type="predicted"/>
<dbReference type="EMBL" id="UINC01100237">
    <property type="protein sequence ID" value="SVC60143.1"/>
    <property type="molecule type" value="Genomic_DNA"/>
</dbReference>
<dbReference type="InterPro" id="IPR036291">
    <property type="entry name" value="NAD(P)-bd_dom_sf"/>
</dbReference>
<feature type="non-terminal residue" evidence="2">
    <location>
        <position position="90"/>
    </location>
</feature>
<dbReference type="PANTHER" id="PTHR10491">
    <property type="entry name" value="DTDP-4-DEHYDRORHAMNOSE REDUCTASE"/>
    <property type="match status" value="1"/>
</dbReference>